<dbReference type="VEuPathDB" id="FungiDB:PHYBLDRAFT_150137"/>
<dbReference type="Gene3D" id="2.30.30.850">
    <property type="match status" value="1"/>
</dbReference>
<dbReference type="GeneID" id="28993316"/>
<dbReference type="STRING" id="763407.A0A162NDN2"/>
<proteinExistence type="predicted"/>
<dbReference type="GO" id="GO:0003676">
    <property type="term" value="F:nucleic acid binding"/>
    <property type="evidence" value="ECO:0007669"/>
    <property type="project" value="InterPro"/>
</dbReference>
<dbReference type="Gene3D" id="3.30.420.10">
    <property type="entry name" value="Ribonuclease H-like superfamily/Ribonuclease H"/>
    <property type="match status" value="1"/>
</dbReference>
<dbReference type="AlphaFoldDB" id="A0A162NDN2"/>
<gene>
    <name evidence="1" type="ORF">PHYBLDRAFT_150137</name>
</gene>
<evidence type="ECO:0000313" key="2">
    <source>
        <dbReference type="Proteomes" id="UP000077315"/>
    </source>
</evidence>
<dbReference type="InParanoid" id="A0A162NDN2"/>
<evidence type="ECO:0000313" key="1">
    <source>
        <dbReference type="EMBL" id="OAD68544.1"/>
    </source>
</evidence>
<evidence type="ECO:0008006" key="3">
    <source>
        <dbReference type="Google" id="ProtNLM"/>
    </source>
</evidence>
<name>A0A162NDN2_PHYB8</name>
<dbReference type="EMBL" id="KV440994">
    <property type="protein sequence ID" value="OAD68544.1"/>
    <property type="molecule type" value="Genomic_DNA"/>
</dbReference>
<dbReference type="RefSeq" id="XP_018286584.1">
    <property type="nucleotide sequence ID" value="XM_018432410.1"/>
</dbReference>
<protein>
    <recommendedName>
        <fullName evidence="3">Integrase catalytic domain-containing protein</fullName>
    </recommendedName>
</protein>
<keyword evidence="2" id="KW-1185">Reference proteome</keyword>
<organism evidence="1 2">
    <name type="scientific">Phycomyces blakesleeanus (strain ATCC 8743b / DSM 1359 / FGSC 10004 / NBRC 33097 / NRRL 1555)</name>
    <dbReference type="NCBI Taxonomy" id="763407"/>
    <lineage>
        <taxon>Eukaryota</taxon>
        <taxon>Fungi</taxon>
        <taxon>Fungi incertae sedis</taxon>
        <taxon>Mucoromycota</taxon>
        <taxon>Mucoromycotina</taxon>
        <taxon>Mucoromycetes</taxon>
        <taxon>Mucorales</taxon>
        <taxon>Phycomycetaceae</taxon>
        <taxon>Phycomyces</taxon>
    </lineage>
</organism>
<sequence>MRFDCPDKILTDCGANFMFKIFLHYTNQIKVHHKFTSAFHLRTNSKSCRIHKHSTTGFSPFFLICSRTPRLPSDSLRPFMSADLSDNPQVFADDALSYLHNLWKAREDAEIWVFTNSLQGKKHWDAVMKPHSFAVGAYVLMRHKNKFGLEYNWMSPYVVVDKNSDTDVYKLTMTEGVSYTYWVHADHLKLAKDDDYTEFSFENDNQSDFLLLTKELEGT</sequence>
<accession>A0A162NDN2</accession>
<dbReference type="OrthoDB" id="5582742at2759"/>
<reference evidence="2" key="1">
    <citation type="submission" date="2015-06" db="EMBL/GenBank/DDBJ databases">
        <title>Expansion of signal transduction pathways in fungi by whole-genome duplication.</title>
        <authorList>
            <consortium name="DOE Joint Genome Institute"/>
            <person name="Corrochano L.M."/>
            <person name="Kuo A."/>
            <person name="Marcet-Houben M."/>
            <person name="Polaino S."/>
            <person name="Salamov A."/>
            <person name="Villalobos J.M."/>
            <person name="Alvarez M.I."/>
            <person name="Avalos J."/>
            <person name="Benito E.P."/>
            <person name="Benoit I."/>
            <person name="Burger G."/>
            <person name="Camino L.P."/>
            <person name="Canovas D."/>
            <person name="Cerda-Olmedo E."/>
            <person name="Cheng J.-F."/>
            <person name="Dominguez A."/>
            <person name="Elias M."/>
            <person name="Eslava A.P."/>
            <person name="Glaser F."/>
            <person name="Grimwood J."/>
            <person name="Gutierrez G."/>
            <person name="Heitman J."/>
            <person name="Henrissat B."/>
            <person name="Iturriaga E.A."/>
            <person name="Lang B.F."/>
            <person name="Lavin J.L."/>
            <person name="Lee S."/>
            <person name="Li W."/>
            <person name="Lindquist E."/>
            <person name="Lopez-Garcia S."/>
            <person name="Luque E.M."/>
            <person name="Marcos A.T."/>
            <person name="Martin J."/>
            <person name="McCluskey K."/>
            <person name="Medina H.R."/>
            <person name="Miralles-Duran A."/>
            <person name="Miyazaki A."/>
            <person name="Munoz-Torres E."/>
            <person name="Oguiza J.A."/>
            <person name="Ohm R."/>
            <person name="Olmedo M."/>
            <person name="Orejas M."/>
            <person name="Ortiz-Castellanos L."/>
            <person name="Pisabarro A.G."/>
            <person name="Rodriguez-Romero J."/>
            <person name="Ruiz-Herrera J."/>
            <person name="Ruiz-Vazquez R."/>
            <person name="Sanz C."/>
            <person name="Schackwitz W."/>
            <person name="Schmutz J."/>
            <person name="Shahriari M."/>
            <person name="Shelest E."/>
            <person name="Silva-Franco F."/>
            <person name="Soanes D."/>
            <person name="Syed K."/>
            <person name="Tagua V.G."/>
            <person name="Talbot N.J."/>
            <person name="Thon M."/>
            <person name="De vries R.P."/>
            <person name="Wiebenga A."/>
            <person name="Yadav J.S."/>
            <person name="Braun E.L."/>
            <person name="Baker S."/>
            <person name="Garre V."/>
            <person name="Horwitz B."/>
            <person name="Torres-Martinez S."/>
            <person name="Idnurm A."/>
            <person name="Herrera-Estrella A."/>
            <person name="Gabaldon T."/>
            <person name="Grigoriev I.V."/>
        </authorList>
    </citation>
    <scope>NUCLEOTIDE SEQUENCE [LARGE SCALE GENOMIC DNA]</scope>
    <source>
        <strain evidence="2">NRRL 1555(-)</strain>
    </source>
</reference>
<dbReference type="InterPro" id="IPR036397">
    <property type="entry name" value="RNaseH_sf"/>
</dbReference>
<dbReference type="Proteomes" id="UP000077315">
    <property type="component" value="Unassembled WGS sequence"/>
</dbReference>